<sequence length="188" mass="22280">MDKKKIHRKDLAILKAKIEVDCIMVDNKPINLTPVLHASIQNYCTHDDCKECGIEFEKKYTHDLYCDACLHKRRVDRYKALELVEWDGETPLVIFGDDQYFFNEDDIISYCEDNECQPNDLMLVVCRTSNLSQIDWDHWMDEVHEDWEPSAELTRRLIEFNEFLSNEPSNTWFEGKKRVTLDLEVPSE</sequence>
<evidence type="ECO:0000313" key="1">
    <source>
        <dbReference type="EMBL" id="MFD2547661.1"/>
    </source>
</evidence>
<accession>A0ABW5KF84</accession>
<proteinExistence type="predicted"/>
<keyword evidence="2" id="KW-1185">Reference proteome</keyword>
<protein>
    <submittedName>
        <fullName evidence="1">Uncharacterized protein</fullName>
    </submittedName>
</protein>
<dbReference type="EMBL" id="JBHULR010000003">
    <property type="protein sequence ID" value="MFD2547661.1"/>
    <property type="molecule type" value="Genomic_DNA"/>
</dbReference>
<comment type="caution">
    <text evidence="1">The sequence shown here is derived from an EMBL/GenBank/DDBJ whole genome shotgun (WGS) entry which is preliminary data.</text>
</comment>
<dbReference type="Proteomes" id="UP001597545">
    <property type="component" value="Unassembled WGS sequence"/>
</dbReference>
<evidence type="ECO:0000313" key="2">
    <source>
        <dbReference type="Proteomes" id="UP001597545"/>
    </source>
</evidence>
<reference evidence="2" key="1">
    <citation type="journal article" date="2019" name="Int. J. Syst. Evol. Microbiol.">
        <title>The Global Catalogue of Microorganisms (GCM) 10K type strain sequencing project: providing services to taxonomists for standard genome sequencing and annotation.</title>
        <authorList>
            <consortium name="The Broad Institute Genomics Platform"/>
            <consortium name="The Broad Institute Genome Sequencing Center for Infectious Disease"/>
            <person name="Wu L."/>
            <person name="Ma J."/>
        </authorList>
    </citation>
    <scope>NUCLEOTIDE SEQUENCE [LARGE SCALE GENOMIC DNA]</scope>
    <source>
        <strain evidence="2">KCTC 42662</strain>
    </source>
</reference>
<organism evidence="1 2">
    <name type="scientific">Sphingobacterium suaedae</name>
    <dbReference type="NCBI Taxonomy" id="1686402"/>
    <lineage>
        <taxon>Bacteria</taxon>
        <taxon>Pseudomonadati</taxon>
        <taxon>Bacteroidota</taxon>
        <taxon>Sphingobacteriia</taxon>
        <taxon>Sphingobacteriales</taxon>
        <taxon>Sphingobacteriaceae</taxon>
        <taxon>Sphingobacterium</taxon>
    </lineage>
</organism>
<gene>
    <name evidence="1" type="ORF">ACFSR5_08395</name>
</gene>
<name>A0ABW5KF84_9SPHI</name>
<dbReference type="RefSeq" id="WP_380902630.1">
    <property type="nucleotide sequence ID" value="NZ_JBHUEG010000007.1"/>
</dbReference>